<dbReference type="GO" id="GO:0005634">
    <property type="term" value="C:nucleus"/>
    <property type="evidence" value="ECO:0007669"/>
    <property type="project" value="UniProtKB-SubCell"/>
</dbReference>
<evidence type="ECO:0000256" key="1">
    <source>
        <dbReference type="ARBA" id="ARBA00004123"/>
    </source>
</evidence>
<feature type="compositionally biased region" description="Low complexity" evidence="6">
    <location>
        <begin position="187"/>
        <end position="199"/>
    </location>
</feature>
<gene>
    <name evidence="7" type="primary">gmnc</name>
</gene>
<dbReference type="PANTHER" id="PTHR13372">
    <property type="entry name" value="GEMININ"/>
    <property type="match status" value="1"/>
</dbReference>
<feature type="compositionally biased region" description="Basic and acidic residues" evidence="6">
    <location>
        <begin position="240"/>
        <end position="250"/>
    </location>
</feature>
<organism evidence="7 8">
    <name type="scientific">Scophthalmus maximus</name>
    <name type="common">Turbot</name>
    <name type="synonym">Psetta maxima</name>
    <dbReference type="NCBI Taxonomy" id="52904"/>
    <lineage>
        <taxon>Eukaryota</taxon>
        <taxon>Metazoa</taxon>
        <taxon>Chordata</taxon>
        <taxon>Craniata</taxon>
        <taxon>Vertebrata</taxon>
        <taxon>Euteleostomi</taxon>
        <taxon>Actinopterygii</taxon>
        <taxon>Neopterygii</taxon>
        <taxon>Teleostei</taxon>
        <taxon>Neoteleostei</taxon>
        <taxon>Acanthomorphata</taxon>
        <taxon>Carangaria</taxon>
        <taxon>Pleuronectiformes</taxon>
        <taxon>Pleuronectoidei</taxon>
        <taxon>Scophthalmidae</taxon>
        <taxon>Scophthalmus</taxon>
    </lineage>
</organism>
<proteinExistence type="predicted"/>
<comment type="subcellular location">
    <subcellularLocation>
        <location evidence="1">Nucleus</location>
    </subcellularLocation>
</comment>
<evidence type="ECO:0000256" key="6">
    <source>
        <dbReference type="SAM" id="MobiDB-lite"/>
    </source>
</evidence>
<reference evidence="7" key="1">
    <citation type="submission" date="2023-05" db="EMBL/GenBank/DDBJ databases">
        <title>High-quality long-read genome of Scophthalmus maximus.</title>
        <authorList>
            <person name="Lien S."/>
            <person name="Martinez P."/>
        </authorList>
    </citation>
    <scope>NUCLEOTIDE SEQUENCE [LARGE SCALE GENOMIC DNA]</scope>
</reference>
<evidence type="ECO:0000256" key="4">
    <source>
        <dbReference type="ARBA" id="ARBA00023306"/>
    </source>
</evidence>
<dbReference type="GO" id="GO:0045786">
    <property type="term" value="P:negative regulation of cell cycle"/>
    <property type="evidence" value="ECO:0007669"/>
    <property type="project" value="TreeGrafter"/>
</dbReference>
<dbReference type="AlphaFoldDB" id="A0A8D3BK44"/>
<dbReference type="Proteomes" id="UP000694558">
    <property type="component" value="Chromosome 3"/>
</dbReference>
<protein>
    <recommendedName>
        <fullName evidence="9">Geminin coiled-coil domain-containing protein 1</fullName>
    </recommendedName>
</protein>
<accession>A0A8D3BK44</accession>
<feature type="compositionally biased region" description="Low complexity" evidence="6">
    <location>
        <begin position="251"/>
        <end position="264"/>
    </location>
</feature>
<sequence>LQSLAPCWSDVGGGAVASPPEKQTVWTELISDTQLERSSGRRWCGGESGRSLMCVWCVLQLQDALLQREEELLRLQDENNELREFLSSSFVRNLEEKAKKLVAGGRRRLKRNHDGSLHNRGPRLAASKRVCRNLTAEFCSESSEPDLDLWVLRTLGLKDRDTIDTSRGSLDSGLGSFVYDAAVTSSSSSGLTLDSSSCSRQTEPGSGAAEGPEANCGAPAQSCTSPPGRRSDVTAAALSRRHDAPEDRDAFAAFQPPASFPLSPDRAEICSSTGRAPTQRKPGPPGLLVVGGGRPDTVQSIRRKDSSLSRGVFQSSPEQTLDACRPLARMSFTCPRPVQHVNPPPGQAFPQGHTGFTWLPNP</sequence>
<dbReference type="PANTHER" id="PTHR13372:SF2">
    <property type="entry name" value="GEMININ COILED-COIL DOMAIN-CONTAINING PROTEIN 1"/>
    <property type="match status" value="1"/>
</dbReference>
<dbReference type="GO" id="GO:0008156">
    <property type="term" value="P:negative regulation of DNA replication"/>
    <property type="evidence" value="ECO:0007669"/>
    <property type="project" value="TreeGrafter"/>
</dbReference>
<feature type="region of interest" description="Disordered" evidence="6">
    <location>
        <begin position="187"/>
        <end position="296"/>
    </location>
</feature>
<evidence type="ECO:0000256" key="2">
    <source>
        <dbReference type="ARBA" id="ARBA00023054"/>
    </source>
</evidence>
<feature type="coiled-coil region" evidence="5">
    <location>
        <begin position="58"/>
        <end position="85"/>
    </location>
</feature>
<dbReference type="GeneTree" id="ENSGT01040000244566"/>
<evidence type="ECO:0000313" key="7">
    <source>
        <dbReference type="Ensembl" id="ENSSMAP00000035402.1"/>
    </source>
</evidence>
<evidence type="ECO:0000313" key="8">
    <source>
        <dbReference type="Proteomes" id="UP000694558"/>
    </source>
</evidence>
<keyword evidence="2 5" id="KW-0175">Coiled coil</keyword>
<reference evidence="7" key="2">
    <citation type="submission" date="2025-08" db="UniProtKB">
        <authorList>
            <consortium name="Ensembl"/>
        </authorList>
    </citation>
    <scope>IDENTIFICATION</scope>
</reference>
<keyword evidence="4" id="KW-0131">Cell cycle</keyword>
<keyword evidence="3" id="KW-0539">Nucleus</keyword>
<dbReference type="Ensembl" id="ENSSMAT00000058306.1">
    <property type="protein sequence ID" value="ENSSMAP00000035402.1"/>
    <property type="gene ID" value="ENSSMAG00000022394.1"/>
</dbReference>
<evidence type="ECO:0000256" key="5">
    <source>
        <dbReference type="SAM" id="Coils"/>
    </source>
</evidence>
<evidence type="ECO:0008006" key="9">
    <source>
        <dbReference type="Google" id="ProtNLM"/>
    </source>
</evidence>
<name>A0A8D3BK44_SCOMX</name>
<evidence type="ECO:0000256" key="3">
    <source>
        <dbReference type="ARBA" id="ARBA00023242"/>
    </source>
</evidence>